<sequence length="331" mass="36024">MSPSRHRRRLRHELRDTAGAVRYFLRTERALDVAFRSPSMLARGFHSDRRWLLPEGASRRTGYIADLPYARVAHRMNPDALQELLTDKTAFAAALADRGLVDAAPRTLGTLRGGRWQITPGARGPCVAKPTGGSGGRGVRRFDDVPAAVAATDLSTDHLLQEAVRQHPGSAALWPGSLNTVRVLAVRTADGRVVLPSAVQRVGRSTTGAVDNYSSGGMVVPVDPADGVLGPVMSRVRRPGRVLFEDHPETGVRITGRTVPCWRDLVALVHRLMDAFPDAVHVGWDMAVSEDGPVVVEGNARFVGVKLYQLHGPFTHDPGVREFYRSHGLLP</sequence>
<feature type="domain" description="Alpha-L-glutamate ligase-related protein ATP-grasp" evidence="1">
    <location>
        <begin position="156"/>
        <end position="310"/>
    </location>
</feature>
<comment type="caution">
    <text evidence="2">The sequence shown here is derived from an EMBL/GenBank/DDBJ whole genome shotgun (WGS) entry which is preliminary data.</text>
</comment>
<dbReference type="RefSeq" id="WP_339574689.1">
    <property type="nucleotide sequence ID" value="NZ_JBBIAA010000007.1"/>
</dbReference>
<dbReference type="InterPro" id="IPR039523">
    <property type="entry name" value="RimK-rel_E_lig_ATP-grasp"/>
</dbReference>
<protein>
    <submittedName>
        <fullName evidence="2">Sugar-transfer associated ATP-grasp domain-containing protein</fullName>
    </submittedName>
</protein>
<name>A0ABU8RJZ8_9ACTN</name>
<accession>A0ABU8RJZ8</accession>
<dbReference type="Pfam" id="PF14397">
    <property type="entry name" value="ATPgrasp_ST"/>
    <property type="match status" value="1"/>
</dbReference>
<evidence type="ECO:0000313" key="3">
    <source>
        <dbReference type="Proteomes" id="UP001387100"/>
    </source>
</evidence>
<dbReference type="Proteomes" id="UP001387100">
    <property type="component" value="Unassembled WGS sequence"/>
</dbReference>
<reference evidence="2 3" key="1">
    <citation type="journal article" date="2017" name="Int. J. Syst. Evol. Microbiol.">
        <title>Pseudokineococcus basanitobsidens sp. nov., isolated from volcanic rock.</title>
        <authorList>
            <person name="Lee D.W."/>
            <person name="Park M.Y."/>
            <person name="Kim J.J."/>
            <person name="Kim B.S."/>
        </authorList>
    </citation>
    <scope>NUCLEOTIDE SEQUENCE [LARGE SCALE GENOMIC DNA]</scope>
    <source>
        <strain evidence="2 3">DSM 103726</strain>
    </source>
</reference>
<evidence type="ECO:0000259" key="1">
    <source>
        <dbReference type="Pfam" id="PF14397"/>
    </source>
</evidence>
<dbReference type="EMBL" id="JBBIAA010000007">
    <property type="protein sequence ID" value="MEJ5945304.1"/>
    <property type="molecule type" value="Genomic_DNA"/>
</dbReference>
<proteinExistence type="predicted"/>
<evidence type="ECO:0000313" key="2">
    <source>
        <dbReference type="EMBL" id="MEJ5945304.1"/>
    </source>
</evidence>
<keyword evidence="3" id="KW-1185">Reference proteome</keyword>
<organism evidence="2 3">
    <name type="scientific">Pseudokineococcus basanitobsidens</name>
    <dbReference type="NCBI Taxonomy" id="1926649"/>
    <lineage>
        <taxon>Bacteria</taxon>
        <taxon>Bacillati</taxon>
        <taxon>Actinomycetota</taxon>
        <taxon>Actinomycetes</taxon>
        <taxon>Kineosporiales</taxon>
        <taxon>Kineosporiaceae</taxon>
        <taxon>Pseudokineococcus</taxon>
    </lineage>
</organism>
<gene>
    <name evidence="2" type="ORF">WDZ17_08360</name>
</gene>
<dbReference type="SUPFAM" id="SSF56059">
    <property type="entry name" value="Glutathione synthetase ATP-binding domain-like"/>
    <property type="match status" value="1"/>
</dbReference>